<accession>A0A1V0B8X8</accession>
<feature type="transmembrane region" description="Helical" evidence="6">
    <location>
        <begin position="181"/>
        <end position="202"/>
    </location>
</feature>
<feature type="transmembrane region" description="Helical" evidence="6">
    <location>
        <begin position="145"/>
        <end position="169"/>
    </location>
</feature>
<dbReference type="KEGG" id="ppha:BVH74_17285"/>
<keyword evidence="5 6" id="KW-0472">Membrane</keyword>
<evidence type="ECO:0000313" key="7">
    <source>
        <dbReference type="EMBL" id="AQZ96398.1"/>
    </source>
</evidence>
<dbReference type="AlphaFoldDB" id="A0A1V0B8X8"/>
<feature type="transmembrane region" description="Helical" evidence="6">
    <location>
        <begin position="41"/>
        <end position="61"/>
    </location>
</feature>
<dbReference type="PANTHER" id="PTHR30086">
    <property type="entry name" value="ARGININE EXPORTER PROTEIN ARGO"/>
    <property type="match status" value="1"/>
</dbReference>
<dbReference type="Proteomes" id="UP000243488">
    <property type="component" value="Chromosome"/>
</dbReference>
<feature type="transmembrane region" description="Helical" evidence="6">
    <location>
        <begin position="6"/>
        <end position="29"/>
    </location>
</feature>
<evidence type="ECO:0000256" key="5">
    <source>
        <dbReference type="ARBA" id="ARBA00023136"/>
    </source>
</evidence>
<dbReference type="PANTHER" id="PTHR30086:SF20">
    <property type="entry name" value="ARGININE EXPORTER PROTEIN ARGO-RELATED"/>
    <property type="match status" value="1"/>
</dbReference>
<dbReference type="GO" id="GO:0015171">
    <property type="term" value="F:amino acid transmembrane transporter activity"/>
    <property type="evidence" value="ECO:0007669"/>
    <property type="project" value="TreeGrafter"/>
</dbReference>
<sequence>MPVLHSYFNGLLVAAGLIMAIGAQNAFVLAQGLRREHHLSAALVCMSCDIVLILAGTLGLAVLLQQSPLAMEITRWGGVGFLCCYAFLAMRRAFSSQALGADQQPPRSRKAVLLATLAVTLLNPHVYLDTVVLIGSIGAQQSWPLLFALGAASASIIWFFSLALGAARLAPWLRRPSTWRWIDLGVAAMMLSVAWSLAAPALKQL</sequence>
<name>A0A1V0B8X8_9GAMM</name>
<organism evidence="7 8">
    <name type="scientific">Halopseudomonas phragmitis</name>
    <dbReference type="NCBI Taxonomy" id="1931241"/>
    <lineage>
        <taxon>Bacteria</taxon>
        <taxon>Pseudomonadati</taxon>
        <taxon>Pseudomonadota</taxon>
        <taxon>Gammaproteobacteria</taxon>
        <taxon>Pseudomonadales</taxon>
        <taxon>Pseudomonadaceae</taxon>
        <taxon>Halopseudomonas</taxon>
    </lineage>
</organism>
<evidence type="ECO:0000256" key="4">
    <source>
        <dbReference type="ARBA" id="ARBA00022989"/>
    </source>
</evidence>
<dbReference type="EMBL" id="CP020100">
    <property type="protein sequence ID" value="AQZ96398.1"/>
    <property type="molecule type" value="Genomic_DNA"/>
</dbReference>
<proteinExistence type="predicted"/>
<feature type="transmembrane region" description="Helical" evidence="6">
    <location>
        <begin position="73"/>
        <end position="90"/>
    </location>
</feature>
<keyword evidence="4 6" id="KW-1133">Transmembrane helix</keyword>
<evidence type="ECO:0000256" key="2">
    <source>
        <dbReference type="ARBA" id="ARBA00022475"/>
    </source>
</evidence>
<dbReference type="RefSeq" id="WP_080051306.1">
    <property type="nucleotide sequence ID" value="NZ_CP020100.1"/>
</dbReference>
<keyword evidence="8" id="KW-1185">Reference proteome</keyword>
<evidence type="ECO:0000256" key="3">
    <source>
        <dbReference type="ARBA" id="ARBA00022692"/>
    </source>
</evidence>
<gene>
    <name evidence="7" type="ORF">BVH74_17285</name>
</gene>
<feature type="transmembrane region" description="Helical" evidence="6">
    <location>
        <begin position="111"/>
        <end position="139"/>
    </location>
</feature>
<keyword evidence="2" id="KW-1003">Cell membrane</keyword>
<evidence type="ECO:0000256" key="6">
    <source>
        <dbReference type="SAM" id="Phobius"/>
    </source>
</evidence>
<protein>
    <submittedName>
        <fullName evidence="7">Lysine transporter LysE</fullName>
    </submittedName>
</protein>
<keyword evidence="3 6" id="KW-0812">Transmembrane</keyword>
<evidence type="ECO:0000313" key="8">
    <source>
        <dbReference type="Proteomes" id="UP000243488"/>
    </source>
</evidence>
<dbReference type="GO" id="GO:0005886">
    <property type="term" value="C:plasma membrane"/>
    <property type="evidence" value="ECO:0007669"/>
    <property type="project" value="UniProtKB-SubCell"/>
</dbReference>
<dbReference type="Pfam" id="PF01810">
    <property type="entry name" value="LysE"/>
    <property type="match status" value="1"/>
</dbReference>
<reference evidence="7 8" key="1">
    <citation type="submission" date="2017-03" db="EMBL/GenBank/DDBJ databases">
        <title>Complete genome sequence of the novel DNRA strain Pseudomonas sp. S-6-2 isolated from Chinese polluted river sediment. Journal of Biotechnology.</title>
        <authorList>
            <person name="Li J."/>
            <person name="Xiang F."/>
            <person name="Wang L."/>
            <person name="Xi L."/>
            <person name="Liu J."/>
        </authorList>
    </citation>
    <scope>NUCLEOTIDE SEQUENCE [LARGE SCALE GENOMIC DNA]</scope>
    <source>
        <strain evidence="7 8">S-6-2</strain>
    </source>
</reference>
<evidence type="ECO:0000256" key="1">
    <source>
        <dbReference type="ARBA" id="ARBA00004651"/>
    </source>
</evidence>
<comment type="subcellular location">
    <subcellularLocation>
        <location evidence="1">Cell membrane</location>
        <topology evidence="1">Multi-pass membrane protein</topology>
    </subcellularLocation>
</comment>
<dbReference type="STRING" id="1931241.BVH74_17285"/>
<dbReference type="InterPro" id="IPR001123">
    <property type="entry name" value="LeuE-type"/>
</dbReference>